<dbReference type="AlphaFoldDB" id="B7PFL4"/>
<evidence type="ECO:0000313" key="3">
    <source>
        <dbReference type="EnsemblMetazoa" id="ISCW005046-PA"/>
    </source>
</evidence>
<proteinExistence type="predicted"/>
<dbReference type="EMBL" id="DS703339">
    <property type="protein sequence ID" value="EEC05386.1"/>
    <property type="molecule type" value="Genomic_DNA"/>
</dbReference>
<sequence length="100" mass="10826">MIPMRRRTTMITTSKPPTSGENGKTGLLGFATPLFPADRWRRACGPAPSPQCRAGESAALLRRAKVGAGREDSSLGRISPHSRECSWIVFCRPATLSATR</sequence>
<dbReference type="InParanoid" id="B7PFL4"/>
<evidence type="ECO:0000256" key="1">
    <source>
        <dbReference type="SAM" id="MobiDB-lite"/>
    </source>
</evidence>
<dbReference type="VEuPathDB" id="VectorBase:ISCI005046"/>
<dbReference type="EnsemblMetazoa" id="ISCW005046-RA">
    <property type="protein sequence ID" value="ISCW005046-PA"/>
    <property type="gene ID" value="ISCW005046"/>
</dbReference>
<evidence type="ECO:0000313" key="2">
    <source>
        <dbReference type="EMBL" id="EEC05386.1"/>
    </source>
</evidence>
<dbReference type="EMBL" id="ABJB010740602">
    <property type="status" value="NOT_ANNOTATED_CDS"/>
    <property type="molecule type" value="Genomic_DNA"/>
</dbReference>
<organism>
    <name type="scientific">Ixodes scapularis</name>
    <name type="common">Black-legged tick</name>
    <name type="synonym">Deer tick</name>
    <dbReference type="NCBI Taxonomy" id="6945"/>
    <lineage>
        <taxon>Eukaryota</taxon>
        <taxon>Metazoa</taxon>
        <taxon>Ecdysozoa</taxon>
        <taxon>Arthropoda</taxon>
        <taxon>Chelicerata</taxon>
        <taxon>Arachnida</taxon>
        <taxon>Acari</taxon>
        <taxon>Parasitiformes</taxon>
        <taxon>Ixodida</taxon>
        <taxon>Ixodoidea</taxon>
        <taxon>Ixodidae</taxon>
        <taxon>Ixodinae</taxon>
        <taxon>Ixodes</taxon>
    </lineage>
</organism>
<dbReference type="Proteomes" id="UP000001555">
    <property type="component" value="Unassembled WGS sequence"/>
</dbReference>
<dbReference type="HOGENOM" id="CLU_2309054_0_0_1"/>
<feature type="region of interest" description="Disordered" evidence="1">
    <location>
        <begin position="1"/>
        <end position="27"/>
    </location>
</feature>
<gene>
    <name evidence="2" type="ORF">IscW_ISCW005046</name>
</gene>
<reference evidence="2 4" key="1">
    <citation type="submission" date="2008-03" db="EMBL/GenBank/DDBJ databases">
        <title>Annotation of Ixodes scapularis.</title>
        <authorList>
            <consortium name="Ixodes scapularis Genome Project Consortium"/>
            <person name="Caler E."/>
            <person name="Hannick L.I."/>
            <person name="Bidwell S."/>
            <person name="Joardar V."/>
            <person name="Thiagarajan M."/>
            <person name="Amedeo P."/>
            <person name="Galinsky K.J."/>
            <person name="Schobel S."/>
            <person name="Inman J."/>
            <person name="Hostetler J."/>
            <person name="Miller J."/>
            <person name="Hammond M."/>
            <person name="Megy K."/>
            <person name="Lawson D."/>
            <person name="Kodira C."/>
            <person name="Sutton G."/>
            <person name="Meyer J."/>
            <person name="Hill C.A."/>
            <person name="Birren B."/>
            <person name="Nene V."/>
            <person name="Collins F."/>
            <person name="Alarcon-Chaidez F."/>
            <person name="Wikel S."/>
            <person name="Strausberg R."/>
        </authorList>
    </citation>
    <scope>NUCLEOTIDE SEQUENCE [LARGE SCALE GENOMIC DNA]</scope>
    <source>
        <strain evidence="4">Wikel</strain>
        <strain evidence="2">Wikel colony</strain>
    </source>
</reference>
<accession>B7PFL4</accession>
<keyword evidence="4" id="KW-1185">Reference proteome</keyword>
<reference evidence="3" key="2">
    <citation type="submission" date="2020-05" db="UniProtKB">
        <authorList>
            <consortium name="EnsemblMetazoa"/>
        </authorList>
    </citation>
    <scope>IDENTIFICATION</scope>
    <source>
        <strain evidence="3">wikel</strain>
    </source>
</reference>
<dbReference type="PaxDb" id="6945-B7PFL4"/>
<protein>
    <submittedName>
        <fullName evidence="2 3">Uncharacterized protein</fullName>
    </submittedName>
</protein>
<name>B7PFL4_IXOSC</name>
<dbReference type="VEuPathDB" id="VectorBase:ISCW005046"/>
<evidence type="ECO:0000313" key="4">
    <source>
        <dbReference type="Proteomes" id="UP000001555"/>
    </source>
</evidence>